<dbReference type="PATRIC" id="fig|153151.4.peg.2078"/>
<protein>
    <submittedName>
        <fullName evidence="3">Aliphatic amidase amiE</fullName>
        <ecNumber evidence="3">3.5.1.4</ecNumber>
    </submittedName>
</protein>
<dbReference type="Pfam" id="PF00795">
    <property type="entry name" value="CN_hydrolase"/>
    <property type="match status" value="1"/>
</dbReference>
<dbReference type="Proteomes" id="UP000075324">
    <property type="component" value="Unassembled WGS sequence"/>
</dbReference>
<gene>
    <name evidence="3" type="ORF">B4110_0989</name>
</gene>
<keyword evidence="3" id="KW-0378">Hydrolase</keyword>
<feature type="domain" description="CN hydrolase" evidence="2">
    <location>
        <begin position="3"/>
        <end position="239"/>
    </location>
</feature>
<reference evidence="3 4" key="1">
    <citation type="submission" date="2016-01" db="EMBL/GenBank/DDBJ databases">
        <title>Draft Genome Sequences of Seven Thermophilic Sporeformers Isolated from Foods.</title>
        <authorList>
            <person name="Berendsen E.M."/>
            <person name="Wells-Bennik M.H."/>
            <person name="Krawcyk A.O."/>
            <person name="De Jong A."/>
            <person name="Holsappel S."/>
            <person name="Eijlander R.T."/>
            <person name="Kuipers O.P."/>
        </authorList>
    </citation>
    <scope>NUCLEOTIDE SEQUENCE [LARGE SCALE GENOMIC DNA]</scope>
    <source>
        <strain evidence="3 4">B4110</strain>
    </source>
</reference>
<evidence type="ECO:0000256" key="1">
    <source>
        <dbReference type="ARBA" id="ARBA00010613"/>
    </source>
</evidence>
<dbReference type="GO" id="GO:0004040">
    <property type="term" value="F:amidase activity"/>
    <property type="evidence" value="ECO:0007669"/>
    <property type="project" value="UniProtKB-EC"/>
</dbReference>
<dbReference type="EMBL" id="LQYW01000032">
    <property type="protein sequence ID" value="KYD31675.1"/>
    <property type="molecule type" value="Genomic_DNA"/>
</dbReference>
<dbReference type="PANTHER" id="PTHR23088:SF27">
    <property type="entry name" value="DEAMINATED GLUTATHIONE AMIDASE"/>
    <property type="match status" value="1"/>
</dbReference>
<name>A0A150N4P5_9BACL</name>
<proteinExistence type="inferred from homology"/>
<dbReference type="AlphaFoldDB" id="A0A150N4P5"/>
<comment type="similarity">
    <text evidence="1">Belongs to the carbon-nitrogen hydrolase superfamily. NIT1/NIT2 family.</text>
</comment>
<evidence type="ECO:0000313" key="3">
    <source>
        <dbReference type="EMBL" id="KYD31675.1"/>
    </source>
</evidence>
<accession>A0A150N4P5</accession>
<dbReference type="EC" id="3.5.1.4" evidence="3"/>
<organism evidence="3 4">
    <name type="scientific">Parageobacillus toebii</name>
    <dbReference type="NCBI Taxonomy" id="153151"/>
    <lineage>
        <taxon>Bacteria</taxon>
        <taxon>Bacillati</taxon>
        <taxon>Bacillota</taxon>
        <taxon>Bacilli</taxon>
        <taxon>Bacillales</taxon>
        <taxon>Anoxybacillaceae</taxon>
        <taxon>Parageobacillus</taxon>
    </lineage>
</organism>
<dbReference type="PROSITE" id="PS50263">
    <property type="entry name" value="CN_HYDROLASE"/>
    <property type="match status" value="1"/>
</dbReference>
<dbReference type="CDD" id="cd07583">
    <property type="entry name" value="nitrilase_5"/>
    <property type="match status" value="1"/>
</dbReference>
<dbReference type="InterPro" id="IPR036526">
    <property type="entry name" value="C-N_Hydrolase_sf"/>
</dbReference>
<dbReference type="PANTHER" id="PTHR23088">
    <property type="entry name" value="NITRILASE-RELATED"/>
    <property type="match status" value="1"/>
</dbReference>
<dbReference type="RefSeq" id="WP_062677646.1">
    <property type="nucleotide sequence ID" value="NZ_LQYW01000032.1"/>
</dbReference>
<dbReference type="SUPFAM" id="SSF56317">
    <property type="entry name" value="Carbon-nitrogen hydrolase"/>
    <property type="match status" value="1"/>
</dbReference>
<comment type="caution">
    <text evidence="3">The sequence shown here is derived from an EMBL/GenBank/DDBJ whole genome shotgun (WGS) entry which is preliminary data.</text>
</comment>
<dbReference type="PROSITE" id="PS01227">
    <property type="entry name" value="UPF0012"/>
    <property type="match status" value="1"/>
</dbReference>
<evidence type="ECO:0000259" key="2">
    <source>
        <dbReference type="PROSITE" id="PS50263"/>
    </source>
</evidence>
<dbReference type="InterPro" id="IPR001110">
    <property type="entry name" value="UPF0012_CS"/>
</dbReference>
<evidence type="ECO:0000313" key="4">
    <source>
        <dbReference type="Proteomes" id="UP000075324"/>
    </source>
</evidence>
<sequence length="271" mass="30901">MTIKIACLQLDIAFGNPNENERRVEREIEKISKDHPDIIVLPELWTTGYDLTRLDEIADEGGMRTKAFIQKLAKSHHVNIVAGSIARKTDRGVTNTMYIADRNGIIVGEYSKLHLFQLMDEHLYLQPGEEMGLFTLENTRCAGVICYDIRFPEWIRIHMVQGAEVLFVVAEWPLPRLSHWRTLLAARAIENQCYVIACNRAGSDPNNVFAGHSLVVDPWGEIIAEANEEPCTLMAQIDLQKVREVRKQIPIFADRRANDYIAAEKNFLKKS</sequence>
<dbReference type="InterPro" id="IPR003010">
    <property type="entry name" value="C-N_Hydrolase"/>
</dbReference>
<dbReference type="Gene3D" id="3.60.110.10">
    <property type="entry name" value="Carbon-nitrogen hydrolase"/>
    <property type="match status" value="1"/>
</dbReference>